<evidence type="ECO:0000256" key="8">
    <source>
        <dbReference type="HAMAP-Rule" id="MF_00182"/>
    </source>
</evidence>
<keyword evidence="5 8" id="KW-0808">Transferase</keyword>
<dbReference type="InterPro" id="IPR037022">
    <property type="entry name" value="Formyl_trans_C_sf"/>
</dbReference>
<comment type="catalytic activity">
    <reaction evidence="7 8">
        <text>L-methionyl-tRNA(fMet) + (6R)-10-formyltetrahydrofolate = N-formyl-L-methionyl-tRNA(fMet) + (6S)-5,6,7,8-tetrahydrofolate + H(+)</text>
        <dbReference type="Rhea" id="RHEA:24380"/>
        <dbReference type="Rhea" id="RHEA-COMP:9952"/>
        <dbReference type="Rhea" id="RHEA-COMP:9953"/>
        <dbReference type="ChEBI" id="CHEBI:15378"/>
        <dbReference type="ChEBI" id="CHEBI:57453"/>
        <dbReference type="ChEBI" id="CHEBI:78530"/>
        <dbReference type="ChEBI" id="CHEBI:78844"/>
        <dbReference type="ChEBI" id="CHEBI:195366"/>
        <dbReference type="EC" id="2.1.2.9"/>
    </reaction>
</comment>
<dbReference type="CDD" id="cd08704">
    <property type="entry name" value="Met_tRNA_FMT_C"/>
    <property type="match status" value="1"/>
</dbReference>
<dbReference type="SUPFAM" id="SSF53328">
    <property type="entry name" value="Formyltransferase"/>
    <property type="match status" value="1"/>
</dbReference>
<evidence type="ECO:0000256" key="6">
    <source>
        <dbReference type="ARBA" id="ARBA00022917"/>
    </source>
</evidence>
<dbReference type="InterPro" id="IPR041711">
    <property type="entry name" value="Met-tRNA-FMT_N"/>
</dbReference>
<dbReference type="PANTHER" id="PTHR11138">
    <property type="entry name" value="METHIONYL-TRNA FORMYLTRANSFERASE"/>
    <property type="match status" value="1"/>
</dbReference>
<dbReference type="RefSeq" id="WP_252796845.1">
    <property type="nucleotide sequence ID" value="NZ_CP097118.1"/>
</dbReference>
<evidence type="ECO:0000313" key="12">
    <source>
        <dbReference type="Proteomes" id="UP001057025"/>
    </source>
</evidence>
<evidence type="ECO:0000256" key="5">
    <source>
        <dbReference type="ARBA" id="ARBA00022679"/>
    </source>
</evidence>
<comment type="similarity">
    <text evidence="2 8">Belongs to the Fmt family.</text>
</comment>
<dbReference type="EC" id="2.1.2.9" evidence="3 8"/>
<dbReference type="PROSITE" id="PS00373">
    <property type="entry name" value="GART"/>
    <property type="match status" value="1"/>
</dbReference>
<proteinExistence type="inferred from homology"/>
<dbReference type="SUPFAM" id="SSF50486">
    <property type="entry name" value="FMT C-terminal domain-like"/>
    <property type="match status" value="1"/>
</dbReference>
<name>A0ABY5BQZ9_9LACO</name>
<dbReference type="GO" id="GO:0004479">
    <property type="term" value="F:methionyl-tRNA formyltransferase activity"/>
    <property type="evidence" value="ECO:0007669"/>
    <property type="project" value="UniProtKB-EC"/>
</dbReference>
<comment type="function">
    <text evidence="1 8">Attaches a formyl group to the free amino group of methionyl-tRNA(fMet). The formyl group appears to play a dual role in the initiator identity of N-formylmethionyl-tRNA by promoting its recognition by IF2 and preventing the misappropriation of this tRNA by the elongation apparatus.</text>
</comment>
<dbReference type="PANTHER" id="PTHR11138:SF5">
    <property type="entry name" value="METHIONYL-TRNA FORMYLTRANSFERASE, MITOCHONDRIAL"/>
    <property type="match status" value="1"/>
</dbReference>
<accession>A0ABY5BQZ9</accession>
<reference evidence="11" key="1">
    <citation type="submission" date="2022-05" db="EMBL/GenBank/DDBJ databases">
        <authorList>
            <person name="Oliphant S.A."/>
            <person name="Watson-Haigh N.S."/>
            <person name="Sumby K.M."/>
            <person name="Gardner J.M."/>
            <person name="Jiranek V."/>
        </authorList>
    </citation>
    <scope>NUCLEOTIDE SEQUENCE</scope>
    <source>
        <strain evidence="11">KI11_C11</strain>
    </source>
</reference>
<evidence type="ECO:0000256" key="4">
    <source>
        <dbReference type="ARBA" id="ARBA00016014"/>
    </source>
</evidence>
<organism evidence="11 12">
    <name type="scientific">Fructilactobacillus hinvesii</name>
    <dbReference type="NCBI Taxonomy" id="2940300"/>
    <lineage>
        <taxon>Bacteria</taxon>
        <taxon>Bacillati</taxon>
        <taxon>Bacillota</taxon>
        <taxon>Bacilli</taxon>
        <taxon>Lactobacillales</taxon>
        <taxon>Lactobacillaceae</taxon>
        <taxon>Fructilactobacillus</taxon>
    </lineage>
</organism>
<evidence type="ECO:0000256" key="3">
    <source>
        <dbReference type="ARBA" id="ARBA00012261"/>
    </source>
</evidence>
<dbReference type="HAMAP" id="MF_00182">
    <property type="entry name" value="Formyl_trans"/>
    <property type="match status" value="1"/>
</dbReference>
<dbReference type="InterPro" id="IPR001555">
    <property type="entry name" value="GART_AS"/>
</dbReference>
<evidence type="ECO:0000313" key="11">
    <source>
        <dbReference type="EMBL" id="USS87549.1"/>
    </source>
</evidence>
<feature type="domain" description="Formyl transferase N-terminal" evidence="9">
    <location>
        <begin position="4"/>
        <end position="179"/>
    </location>
</feature>
<dbReference type="InterPro" id="IPR002376">
    <property type="entry name" value="Formyl_transf_N"/>
</dbReference>
<dbReference type="Gene3D" id="3.40.50.170">
    <property type="entry name" value="Formyl transferase, N-terminal domain"/>
    <property type="match status" value="1"/>
</dbReference>
<evidence type="ECO:0000259" key="9">
    <source>
        <dbReference type="Pfam" id="PF00551"/>
    </source>
</evidence>
<sequence>MQTVIFMGTPQFSVPILQALNEHYQVVGVVTQPDRPVGRKHRLTASPVKQTAEELGLPVLQPEKLSGSPELQQVIDLKPDFIVTAAYGQFLPTKLLNAAQIAAVNVHGSLLPKYRGGAPVQYAIMNGDQTTGITIMYMVKEMDAGDILAQASVPITDHDDTASMFQKLSLVGRDLLLETLPKLTKHEITPQKQNEAEVVFSPTIKRGEEQLDFTKTARALDCKVRALRPDPGAYALVQGQRYKFWDVQPVEQTTEFAPGRVVERTKQTLLLAAGDHTVLQVNQLQPAGKPKTEIQAFLNGNQQLQTGDQFIDEYKQE</sequence>
<dbReference type="CDD" id="cd08646">
    <property type="entry name" value="FMT_core_Met-tRNA-FMT_N"/>
    <property type="match status" value="1"/>
</dbReference>
<dbReference type="EMBL" id="CP097118">
    <property type="protein sequence ID" value="USS87549.1"/>
    <property type="molecule type" value="Genomic_DNA"/>
</dbReference>
<dbReference type="Pfam" id="PF00551">
    <property type="entry name" value="Formyl_trans_N"/>
    <property type="match status" value="1"/>
</dbReference>
<evidence type="ECO:0000259" key="10">
    <source>
        <dbReference type="Pfam" id="PF02911"/>
    </source>
</evidence>
<dbReference type="NCBIfam" id="TIGR00460">
    <property type="entry name" value="fmt"/>
    <property type="match status" value="1"/>
</dbReference>
<dbReference type="InterPro" id="IPR011034">
    <property type="entry name" value="Formyl_transferase-like_C_sf"/>
</dbReference>
<evidence type="ECO:0000256" key="7">
    <source>
        <dbReference type="ARBA" id="ARBA00048558"/>
    </source>
</evidence>
<gene>
    <name evidence="8 11" type="primary">fmt</name>
    <name evidence="11" type="ORF">M3M39_05355</name>
</gene>
<keyword evidence="12" id="KW-1185">Reference proteome</keyword>
<keyword evidence="6 8" id="KW-0648">Protein biosynthesis</keyword>
<evidence type="ECO:0000256" key="2">
    <source>
        <dbReference type="ARBA" id="ARBA00010699"/>
    </source>
</evidence>
<dbReference type="Proteomes" id="UP001057025">
    <property type="component" value="Chromosome"/>
</dbReference>
<dbReference type="InterPro" id="IPR005794">
    <property type="entry name" value="Fmt"/>
</dbReference>
<dbReference type="InterPro" id="IPR044135">
    <property type="entry name" value="Met-tRNA-FMT_C"/>
</dbReference>
<evidence type="ECO:0000256" key="1">
    <source>
        <dbReference type="ARBA" id="ARBA00002606"/>
    </source>
</evidence>
<feature type="binding site" evidence="8">
    <location>
        <begin position="109"/>
        <end position="112"/>
    </location>
    <ligand>
        <name>(6S)-5,6,7,8-tetrahydrofolate</name>
        <dbReference type="ChEBI" id="CHEBI:57453"/>
    </ligand>
</feature>
<feature type="domain" description="Formyl transferase C-terminal" evidence="10">
    <location>
        <begin position="204"/>
        <end position="301"/>
    </location>
</feature>
<dbReference type="InterPro" id="IPR036477">
    <property type="entry name" value="Formyl_transf_N_sf"/>
</dbReference>
<protein>
    <recommendedName>
        <fullName evidence="4 8">Methionyl-tRNA formyltransferase</fullName>
        <ecNumber evidence="3 8">2.1.2.9</ecNumber>
    </recommendedName>
</protein>
<dbReference type="InterPro" id="IPR005793">
    <property type="entry name" value="Formyl_trans_C"/>
</dbReference>
<dbReference type="Pfam" id="PF02911">
    <property type="entry name" value="Formyl_trans_C"/>
    <property type="match status" value="1"/>
</dbReference>
<dbReference type="Gene3D" id="3.10.25.10">
    <property type="entry name" value="Formyl transferase, C-terminal domain"/>
    <property type="match status" value="1"/>
</dbReference>